<gene>
    <name evidence="1" type="ORF">ACFQGU_15315</name>
</gene>
<dbReference type="Gene3D" id="3.50.30.50">
    <property type="entry name" value="Putative cyclase"/>
    <property type="match status" value="1"/>
</dbReference>
<keyword evidence="2" id="KW-1185">Reference proteome</keyword>
<dbReference type="GO" id="GO:0016787">
    <property type="term" value="F:hydrolase activity"/>
    <property type="evidence" value="ECO:0007669"/>
    <property type="project" value="UniProtKB-KW"/>
</dbReference>
<evidence type="ECO:0000313" key="2">
    <source>
        <dbReference type="Proteomes" id="UP001596138"/>
    </source>
</evidence>
<accession>A0ABW1T4K0</accession>
<proteinExistence type="predicted"/>
<dbReference type="InterPro" id="IPR037175">
    <property type="entry name" value="KFase_sf"/>
</dbReference>
<dbReference type="RefSeq" id="WP_386768363.1">
    <property type="nucleotide sequence ID" value="NZ_JBHSTI010000009.1"/>
</dbReference>
<keyword evidence="1" id="KW-0378">Hydrolase</keyword>
<comment type="caution">
    <text evidence="1">The sequence shown here is derived from an EMBL/GenBank/DDBJ whole genome shotgun (WGS) entry which is preliminary data.</text>
</comment>
<dbReference type="EC" id="3.5.-.-" evidence="1"/>
<dbReference type="PANTHER" id="PTHR34861">
    <property type="match status" value="1"/>
</dbReference>
<organism evidence="1 2">
    <name type="scientific">Longivirga aurantiaca</name>
    <dbReference type="NCBI Taxonomy" id="1837743"/>
    <lineage>
        <taxon>Bacteria</taxon>
        <taxon>Bacillati</taxon>
        <taxon>Actinomycetota</taxon>
        <taxon>Actinomycetes</taxon>
        <taxon>Sporichthyales</taxon>
        <taxon>Sporichthyaceae</taxon>
        <taxon>Longivirga</taxon>
    </lineage>
</organism>
<dbReference type="Pfam" id="PF04199">
    <property type="entry name" value="Cyclase"/>
    <property type="match status" value="1"/>
</dbReference>
<protein>
    <submittedName>
        <fullName evidence="1">Cyclase family protein</fullName>
        <ecNumber evidence="1">3.5.-.-</ecNumber>
    </submittedName>
</protein>
<reference evidence="2" key="1">
    <citation type="journal article" date="2019" name="Int. J. Syst. Evol. Microbiol.">
        <title>The Global Catalogue of Microorganisms (GCM) 10K type strain sequencing project: providing services to taxonomists for standard genome sequencing and annotation.</title>
        <authorList>
            <consortium name="The Broad Institute Genomics Platform"/>
            <consortium name="The Broad Institute Genome Sequencing Center for Infectious Disease"/>
            <person name="Wu L."/>
            <person name="Ma J."/>
        </authorList>
    </citation>
    <scope>NUCLEOTIDE SEQUENCE [LARGE SCALE GENOMIC DNA]</scope>
    <source>
        <strain evidence="2">CGMCC 4.7317</strain>
    </source>
</reference>
<dbReference type="Proteomes" id="UP001596138">
    <property type="component" value="Unassembled WGS sequence"/>
</dbReference>
<evidence type="ECO:0000313" key="1">
    <source>
        <dbReference type="EMBL" id="MFC6239247.1"/>
    </source>
</evidence>
<sequence length="297" mass="32086">MTTSTTGNWGRWGADDERGALNHLSAETVLAAAQSIRTGRVYQLGTVLHREGLPTLAHRGVPRRFTLLNHSDRGWFEGIGAPPELGWSEDVIMLATHSGTHLDALCHVDHGGEMYNGYPKEGFTSLDGAAKCGIEKTGAFAARGVLVDVAAHKGVPLLPPVAITLEDFLETLEAQGSDVRPGDVVAVRTGWLEHCLASGGELEFEQPGIGLDVARWLAEHDVTAVGADNSSVEVMPWDGDEFLGTHLELLVRHGIYLMEHLWLQELSQDRRYDFLFCVSPLLVKGATGSPVNPIAIG</sequence>
<dbReference type="PANTHER" id="PTHR34861:SF10">
    <property type="entry name" value="CYCLASE"/>
    <property type="match status" value="1"/>
</dbReference>
<name>A0ABW1T4K0_9ACTN</name>
<dbReference type="SUPFAM" id="SSF102198">
    <property type="entry name" value="Putative cyclase"/>
    <property type="match status" value="1"/>
</dbReference>
<dbReference type="EMBL" id="JBHSTI010000009">
    <property type="protein sequence ID" value="MFC6239247.1"/>
    <property type="molecule type" value="Genomic_DNA"/>
</dbReference>
<dbReference type="InterPro" id="IPR007325">
    <property type="entry name" value="KFase/CYL"/>
</dbReference>